<name>A0ACB0YLQ4_MELEN</name>
<accession>A0ACB0YLQ4</accession>
<proteinExistence type="predicted"/>
<keyword evidence="2" id="KW-1185">Reference proteome</keyword>
<dbReference type="Proteomes" id="UP001497535">
    <property type="component" value="Unassembled WGS sequence"/>
</dbReference>
<comment type="caution">
    <text evidence="1">The sequence shown here is derived from an EMBL/GenBank/DDBJ whole genome shotgun (WGS) entry which is preliminary data.</text>
</comment>
<evidence type="ECO:0000313" key="1">
    <source>
        <dbReference type="EMBL" id="CAK5052025.1"/>
    </source>
</evidence>
<sequence>MLKSAASRLVLLGSPVAVESSGRRGKSTTSLPVSVASFRLRAVCPHKQHNLNNNLFSSINYCSIPISGQNKQNLLKEESSQNKNEEQQQWMVNVTKCGIPKEFQGSQSEALQQQKQCERDVYGDDACFIASHENTYVLPMVLGVGEGTVLILPSLLLN</sequence>
<organism evidence="1 2">
    <name type="scientific">Meloidogyne enterolobii</name>
    <name type="common">Root-knot nematode worm</name>
    <name type="synonym">Meloidogyne mayaguensis</name>
    <dbReference type="NCBI Taxonomy" id="390850"/>
    <lineage>
        <taxon>Eukaryota</taxon>
        <taxon>Metazoa</taxon>
        <taxon>Ecdysozoa</taxon>
        <taxon>Nematoda</taxon>
        <taxon>Chromadorea</taxon>
        <taxon>Rhabditida</taxon>
        <taxon>Tylenchina</taxon>
        <taxon>Tylenchomorpha</taxon>
        <taxon>Tylenchoidea</taxon>
        <taxon>Meloidogynidae</taxon>
        <taxon>Meloidogyninae</taxon>
        <taxon>Meloidogyne</taxon>
    </lineage>
</organism>
<evidence type="ECO:0000313" key="2">
    <source>
        <dbReference type="Proteomes" id="UP001497535"/>
    </source>
</evidence>
<reference evidence="1" key="1">
    <citation type="submission" date="2023-11" db="EMBL/GenBank/DDBJ databases">
        <authorList>
            <person name="Poullet M."/>
        </authorList>
    </citation>
    <scope>NUCLEOTIDE SEQUENCE</scope>
    <source>
        <strain evidence="1">E1834</strain>
    </source>
</reference>
<dbReference type="EMBL" id="CAVMJV010000014">
    <property type="protein sequence ID" value="CAK5052025.1"/>
    <property type="molecule type" value="Genomic_DNA"/>
</dbReference>
<gene>
    <name evidence="1" type="ORF">MENTE1834_LOCUS13768</name>
</gene>
<protein>
    <submittedName>
        <fullName evidence="1">Uncharacterized protein</fullName>
    </submittedName>
</protein>